<organism evidence="2 3">
    <name type="scientific">Bowmanella dokdonensis</name>
    <dbReference type="NCBI Taxonomy" id="751969"/>
    <lineage>
        <taxon>Bacteria</taxon>
        <taxon>Pseudomonadati</taxon>
        <taxon>Pseudomonadota</taxon>
        <taxon>Gammaproteobacteria</taxon>
        <taxon>Alteromonadales</taxon>
        <taxon>Alteromonadaceae</taxon>
        <taxon>Bowmanella</taxon>
    </lineage>
</organism>
<dbReference type="InterPro" id="IPR012337">
    <property type="entry name" value="RNaseH-like_sf"/>
</dbReference>
<dbReference type="EMBL" id="JAFKCV010000003">
    <property type="protein sequence ID" value="MBN7824750.1"/>
    <property type="molecule type" value="Genomic_DNA"/>
</dbReference>
<accession>A0A939DLH1</accession>
<protein>
    <submittedName>
        <fullName evidence="2">3'-5' exoribonuclease</fullName>
    </submittedName>
</protein>
<proteinExistence type="predicted"/>
<evidence type="ECO:0000313" key="3">
    <source>
        <dbReference type="Proteomes" id="UP000664654"/>
    </source>
</evidence>
<dbReference type="Pfam" id="PF16473">
    <property type="entry name" value="Rv2179c-like"/>
    <property type="match status" value="1"/>
</dbReference>
<dbReference type="Gene3D" id="3.30.420.10">
    <property type="entry name" value="Ribonuclease H-like superfamily/Ribonuclease H"/>
    <property type="match status" value="1"/>
</dbReference>
<sequence length="253" mass="28817">MQSVFNPFLKQFNVSPLAAVVDIETHAVNNPNAVICSIGCVVINMFTGEHIGSFYDRCNILDQLDYRKADQETLNWWKEQKAQFPKAYAEANDHNLPRQVLPLVLNDLNNFLKRSFNFTTPAIVGNGPEFDNTIIEHAMRQFGIKPVWHFGNNQSLRTIVWLGRALLGVDPKNQPFEGEKHHALDDARHEARCLHVVVKAFADRLAPDLIMDMPFDQLKQLYLDAGLPFPEKDEFARVDLVHQYLGNLKAVPV</sequence>
<name>A0A939DLH1_9ALTE</name>
<dbReference type="GO" id="GO:0003676">
    <property type="term" value="F:nucleic acid binding"/>
    <property type="evidence" value="ECO:0007669"/>
    <property type="project" value="InterPro"/>
</dbReference>
<evidence type="ECO:0000259" key="1">
    <source>
        <dbReference type="Pfam" id="PF16473"/>
    </source>
</evidence>
<dbReference type="AlphaFoldDB" id="A0A939DLH1"/>
<feature type="domain" description="3'-5' exoribonuclease Rv2179c-like" evidence="1">
    <location>
        <begin position="20"/>
        <end position="197"/>
    </location>
</feature>
<evidence type="ECO:0000313" key="2">
    <source>
        <dbReference type="EMBL" id="MBN7824750.1"/>
    </source>
</evidence>
<dbReference type="SUPFAM" id="SSF53098">
    <property type="entry name" value="Ribonuclease H-like"/>
    <property type="match status" value="1"/>
</dbReference>
<dbReference type="InterPro" id="IPR036397">
    <property type="entry name" value="RNaseH_sf"/>
</dbReference>
<dbReference type="InterPro" id="IPR033390">
    <property type="entry name" value="Rv2179c-like"/>
</dbReference>
<gene>
    <name evidence="2" type="ORF">J0A66_05870</name>
</gene>
<keyword evidence="3" id="KW-1185">Reference proteome</keyword>
<dbReference type="RefSeq" id="WP_206572873.1">
    <property type="nucleotide sequence ID" value="NZ_JAFKCV010000003.1"/>
</dbReference>
<comment type="caution">
    <text evidence="2">The sequence shown here is derived from an EMBL/GenBank/DDBJ whole genome shotgun (WGS) entry which is preliminary data.</text>
</comment>
<reference evidence="2" key="1">
    <citation type="submission" date="2021-03" db="EMBL/GenBank/DDBJ databases">
        <title>novel species isolated from a fishpond in China.</title>
        <authorList>
            <person name="Lu H."/>
            <person name="Cai Z."/>
        </authorList>
    </citation>
    <scope>NUCLEOTIDE SEQUENCE</scope>
    <source>
        <strain evidence="2">JCM 30855</strain>
    </source>
</reference>
<dbReference type="Proteomes" id="UP000664654">
    <property type="component" value="Unassembled WGS sequence"/>
</dbReference>